<name>A0AB38XLQ6_9ACTO</name>
<organism evidence="3 4">
    <name type="scientific">Winkia neuii subsp. anitrata</name>
    <dbReference type="NCBI Taxonomy" id="29318"/>
    <lineage>
        <taxon>Bacteria</taxon>
        <taxon>Bacillati</taxon>
        <taxon>Actinomycetota</taxon>
        <taxon>Actinomycetes</taxon>
        <taxon>Actinomycetales</taxon>
        <taxon>Actinomycetaceae</taxon>
        <taxon>Winkia</taxon>
    </lineage>
</organism>
<dbReference type="KEGG" id="wne:PIG85_06350"/>
<dbReference type="Pfam" id="PF07179">
    <property type="entry name" value="SseB"/>
    <property type="match status" value="1"/>
</dbReference>
<evidence type="ECO:0000313" key="4">
    <source>
        <dbReference type="Proteomes" id="UP001211044"/>
    </source>
</evidence>
<dbReference type="AlphaFoldDB" id="A0AB38XLQ6"/>
<evidence type="ECO:0000313" key="3">
    <source>
        <dbReference type="EMBL" id="WCE45287.1"/>
    </source>
</evidence>
<dbReference type="EMBL" id="CP116394">
    <property type="protein sequence ID" value="WCE45287.1"/>
    <property type="molecule type" value="Genomic_DNA"/>
</dbReference>
<evidence type="ECO:0000256" key="1">
    <source>
        <dbReference type="SAM" id="MobiDB-lite"/>
    </source>
</evidence>
<gene>
    <name evidence="3" type="ORF">PIG85_06350</name>
</gene>
<evidence type="ECO:0000259" key="2">
    <source>
        <dbReference type="Pfam" id="PF07179"/>
    </source>
</evidence>
<reference evidence="3" key="1">
    <citation type="submission" date="2023-01" db="EMBL/GenBank/DDBJ databases">
        <title>Comparative Genomic Analysis of the Clinically-Derived Winkia Strain NY0527 Provides Evidence into the Taxonomic Reassignment of Winkia neuii and Characterizes Their Virulence Traits.</title>
        <authorList>
            <person name="Cai X."/>
            <person name="Peng Y."/>
            <person name="Li M."/>
            <person name="Qiu Y."/>
            <person name="Wang Y."/>
            <person name="Xu L."/>
            <person name="Hou Q."/>
        </authorList>
    </citation>
    <scope>NUCLEOTIDE SEQUENCE</scope>
    <source>
        <strain evidence="3">NY0527</strain>
    </source>
</reference>
<accession>A0AB38XLQ6</accession>
<protein>
    <submittedName>
        <fullName evidence="3">SseB family protein</fullName>
    </submittedName>
</protein>
<feature type="domain" description="SseB protein N-terminal" evidence="2">
    <location>
        <begin position="28"/>
        <end position="132"/>
    </location>
</feature>
<dbReference type="RefSeq" id="WP_102201958.1">
    <property type="nucleotide sequence ID" value="NZ_CP116394.1"/>
</dbReference>
<dbReference type="InterPro" id="IPR009839">
    <property type="entry name" value="SseB_N"/>
</dbReference>
<proteinExistence type="predicted"/>
<feature type="region of interest" description="Disordered" evidence="1">
    <location>
        <begin position="1"/>
        <end position="22"/>
    </location>
</feature>
<sequence length="215" mass="23101">MDSSQRQKVSKRLSYQVDRSDDGSAPAALVQAMRQGARAFQRALCEGERLLLAINPKVGDGECQTPKFATFVLPDDGVGLAAFTSLTELEGCFPNHRPIPLPGKRIALLAISANALLVVDPPAGIVLPEPALMALAAGDTWLPPTEDEQLHNHVRQVCAHFGCHFLRFSATATGATLLRFEAESKEDATRACAALGQDQMVVARCAPLHLIPVLR</sequence>
<dbReference type="Proteomes" id="UP001211044">
    <property type="component" value="Chromosome"/>
</dbReference>